<feature type="transmembrane region" description="Helical" evidence="9">
    <location>
        <begin position="333"/>
        <end position="362"/>
    </location>
</feature>
<evidence type="ECO:0000256" key="5">
    <source>
        <dbReference type="ARBA" id="ARBA00022989"/>
    </source>
</evidence>
<proteinExistence type="inferred from homology"/>
<feature type="transmembrane region" description="Helical" evidence="9">
    <location>
        <begin position="449"/>
        <end position="468"/>
    </location>
</feature>
<gene>
    <name evidence="10" type="ORF">SAMN05444580_12421</name>
</gene>
<feature type="transmembrane region" description="Helical" evidence="9">
    <location>
        <begin position="279"/>
        <end position="300"/>
    </location>
</feature>
<protein>
    <submittedName>
        <fullName evidence="10">Alpha-1,6-mannosyltransferase</fullName>
    </submittedName>
</protein>
<keyword evidence="11" id="KW-1185">Reference proteome</keyword>
<evidence type="ECO:0000313" key="10">
    <source>
        <dbReference type="EMBL" id="SDE63039.1"/>
    </source>
</evidence>
<feature type="transmembrane region" description="Helical" evidence="9">
    <location>
        <begin position="534"/>
        <end position="556"/>
    </location>
</feature>
<dbReference type="GO" id="GO:0016020">
    <property type="term" value="C:membrane"/>
    <property type="evidence" value="ECO:0007669"/>
    <property type="project" value="UniProtKB-SubCell"/>
</dbReference>
<feature type="transmembrane region" description="Helical" evidence="9">
    <location>
        <begin position="474"/>
        <end position="498"/>
    </location>
</feature>
<dbReference type="AlphaFoldDB" id="A0A1G7EH70"/>
<evidence type="ECO:0000256" key="6">
    <source>
        <dbReference type="ARBA" id="ARBA00023136"/>
    </source>
</evidence>
<dbReference type="EMBL" id="FNAB01000024">
    <property type="protein sequence ID" value="SDE63039.1"/>
    <property type="molecule type" value="Genomic_DNA"/>
</dbReference>
<feature type="transmembrane region" description="Helical" evidence="9">
    <location>
        <begin position="245"/>
        <end position="267"/>
    </location>
</feature>
<feature type="transmembrane region" description="Helical" evidence="9">
    <location>
        <begin position="158"/>
        <end position="176"/>
    </location>
</feature>
<evidence type="ECO:0000256" key="2">
    <source>
        <dbReference type="ARBA" id="ARBA00022676"/>
    </source>
</evidence>
<keyword evidence="5 9" id="KW-1133">Transmembrane helix</keyword>
<feature type="transmembrane region" description="Helical" evidence="9">
    <location>
        <begin position="510"/>
        <end position="528"/>
    </location>
</feature>
<evidence type="ECO:0000256" key="9">
    <source>
        <dbReference type="SAM" id="Phobius"/>
    </source>
</evidence>
<evidence type="ECO:0000256" key="3">
    <source>
        <dbReference type="ARBA" id="ARBA00022679"/>
    </source>
</evidence>
<dbReference type="NCBIfam" id="NF038066">
    <property type="entry name" value="MptB"/>
    <property type="match status" value="1"/>
</dbReference>
<dbReference type="InterPro" id="IPR049829">
    <property type="entry name" value="MptA/B-like"/>
</dbReference>
<sequence>MPQTDDAPDSGATSNGGLVARPDGPSRAHRAVALARRAVGLDGPSDRFVVSHLHGDESEAPGLDARETAQLTGVRRFGATGALLMALGALGAGAQPVLQNPVQGLRILGLPARMPSVALTITITGSVMVVLAWLLLGRFAVGRFRGGAVPRRLTRSQLDRTLLMWVIPLTVAPPMFSKDVYSYLAQSEIAARGLDPYAIGPAQALGVDHVLTRTVPNIWRDTPAPYGPLFLWLGKGITWLTGENIVAGIFLHRLLALAGVALIVWALPRLARRCGVASVTALWLGAANPLLLFHLVAGIHNEALMLGLMLAGMEIALRAVESADPIRGRNLTYLLAGTALIGVSATVKIPSLLALGFVGMALARRWGATARSVLAAAALLLAVTVAVILAVSLASGLGFGWLSPDTLGTANEVRSWMSLPTLLGLGTGLAGVLLGLGDHTTAVLSLTRPIASLAAAFVALRMLVAVLVGRLHPVGALGVSLGVLVLLFPVVQPWYLLWAVIPLAAWATRPGFRIPAVAFSSVVSLMVMPNGGEYQPFIIVQAAVSTILVVGLLIFLTRHRLPWRVRDGAPAEDGSAAAYAGTP</sequence>
<keyword evidence="3 10" id="KW-0808">Transferase</keyword>
<feature type="transmembrane region" description="Helical" evidence="9">
    <location>
        <begin position="417"/>
        <end position="437"/>
    </location>
</feature>
<organism evidence="10 11">
    <name type="scientific">Rhodococcus tukisamuensis</name>
    <dbReference type="NCBI Taxonomy" id="168276"/>
    <lineage>
        <taxon>Bacteria</taxon>
        <taxon>Bacillati</taxon>
        <taxon>Actinomycetota</taxon>
        <taxon>Actinomycetes</taxon>
        <taxon>Mycobacteriales</taxon>
        <taxon>Nocardiaceae</taxon>
        <taxon>Rhodococcus</taxon>
    </lineage>
</organism>
<feature type="region of interest" description="Disordered" evidence="8">
    <location>
        <begin position="1"/>
        <end position="27"/>
    </location>
</feature>
<comment type="similarity">
    <text evidence="7">Belongs to the MptA/B family.</text>
</comment>
<dbReference type="RefSeq" id="WP_083577565.1">
    <property type="nucleotide sequence ID" value="NZ_FNAB01000024.1"/>
</dbReference>
<keyword evidence="2 10" id="KW-0328">Glycosyltransferase</keyword>
<reference evidence="10 11" key="1">
    <citation type="submission" date="2016-10" db="EMBL/GenBank/DDBJ databases">
        <authorList>
            <person name="de Groot N.N."/>
        </authorList>
    </citation>
    <scope>NUCLEOTIDE SEQUENCE [LARGE SCALE GENOMIC DNA]</scope>
    <source>
        <strain evidence="10 11">JCM 11308</strain>
    </source>
</reference>
<dbReference type="GO" id="GO:0016757">
    <property type="term" value="F:glycosyltransferase activity"/>
    <property type="evidence" value="ECO:0007669"/>
    <property type="project" value="UniProtKB-KW"/>
</dbReference>
<name>A0A1G7EH70_9NOCA</name>
<evidence type="ECO:0000256" key="8">
    <source>
        <dbReference type="SAM" id="MobiDB-lite"/>
    </source>
</evidence>
<keyword evidence="6 9" id="KW-0472">Membrane</keyword>
<evidence type="ECO:0000256" key="7">
    <source>
        <dbReference type="ARBA" id="ARBA00043987"/>
    </source>
</evidence>
<comment type="subcellular location">
    <subcellularLocation>
        <location evidence="1">Membrane</location>
        <topology evidence="1">Multi-pass membrane protein</topology>
    </subcellularLocation>
</comment>
<keyword evidence="4 9" id="KW-0812">Transmembrane</keyword>
<accession>A0A1G7EH70</accession>
<feature type="transmembrane region" description="Helical" evidence="9">
    <location>
        <begin position="77"/>
        <end position="97"/>
    </location>
</feature>
<evidence type="ECO:0000313" key="11">
    <source>
        <dbReference type="Proteomes" id="UP000199417"/>
    </source>
</evidence>
<feature type="transmembrane region" description="Helical" evidence="9">
    <location>
        <begin position="117"/>
        <end position="137"/>
    </location>
</feature>
<feature type="transmembrane region" description="Helical" evidence="9">
    <location>
        <begin position="374"/>
        <end position="397"/>
    </location>
</feature>
<evidence type="ECO:0000256" key="1">
    <source>
        <dbReference type="ARBA" id="ARBA00004141"/>
    </source>
</evidence>
<dbReference type="Pfam" id="PF26314">
    <property type="entry name" value="MptA_B_family"/>
    <property type="match status" value="1"/>
</dbReference>
<dbReference type="Proteomes" id="UP000199417">
    <property type="component" value="Unassembled WGS sequence"/>
</dbReference>
<evidence type="ECO:0000256" key="4">
    <source>
        <dbReference type="ARBA" id="ARBA00022692"/>
    </source>
</evidence>
<dbReference type="STRING" id="168276.SAMN05444580_12421"/>